<protein>
    <submittedName>
        <fullName evidence="1">Uncharacterized protein</fullName>
    </submittedName>
</protein>
<organism evidence="1 2">
    <name type="scientific">Methanobrevibacter millerae</name>
    <dbReference type="NCBI Taxonomy" id="230361"/>
    <lineage>
        <taxon>Archaea</taxon>
        <taxon>Methanobacteriati</taxon>
        <taxon>Methanobacteriota</taxon>
        <taxon>Methanomada group</taxon>
        <taxon>Methanobacteria</taxon>
        <taxon>Methanobacteriales</taxon>
        <taxon>Methanobacteriaceae</taxon>
        <taxon>Methanobrevibacter</taxon>
    </lineage>
</organism>
<evidence type="ECO:0000313" key="1">
    <source>
        <dbReference type="EMBL" id="MBE6504466.1"/>
    </source>
</evidence>
<sequence>MKSNKIFALLAIFVLFAGISTIAAADNITDTNNVTNTGAVIGDDGNFVMSVPTTAGTGYHWEVSPQS</sequence>
<dbReference type="RefSeq" id="WP_303736112.1">
    <property type="nucleotide sequence ID" value="NZ_SUTE01000012.1"/>
</dbReference>
<proteinExistence type="predicted"/>
<dbReference type="AlphaFoldDB" id="A0A8T3VE02"/>
<accession>A0A8T3VE02</accession>
<dbReference type="Proteomes" id="UP000762703">
    <property type="component" value="Unassembled WGS sequence"/>
</dbReference>
<reference evidence="1" key="1">
    <citation type="submission" date="2019-04" db="EMBL/GenBank/DDBJ databases">
        <title>Evolution of Biomass-Degrading Anaerobic Consortia Revealed by Metagenomics.</title>
        <authorList>
            <person name="Peng X."/>
        </authorList>
    </citation>
    <scope>NUCLEOTIDE SEQUENCE</scope>
    <source>
        <strain evidence="1">SIG12</strain>
    </source>
</reference>
<gene>
    <name evidence="1" type="ORF">E7Z73_01800</name>
</gene>
<comment type="caution">
    <text evidence="1">The sequence shown here is derived from an EMBL/GenBank/DDBJ whole genome shotgun (WGS) entry which is preliminary data.</text>
</comment>
<dbReference type="EMBL" id="SUTE01000012">
    <property type="protein sequence ID" value="MBE6504466.1"/>
    <property type="molecule type" value="Genomic_DNA"/>
</dbReference>
<evidence type="ECO:0000313" key="2">
    <source>
        <dbReference type="Proteomes" id="UP000762703"/>
    </source>
</evidence>
<name>A0A8T3VE02_9EURY</name>